<evidence type="ECO:0000313" key="5">
    <source>
        <dbReference type="Proteomes" id="UP000063699"/>
    </source>
</evidence>
<gene>
    <name evidence="4" type="ORF">AOZ06_51645</name>
</gene>
<evidence type="ECO:0000256" key="1">
    <source>
        <dbReference type="ARBA" id="ARBA00010652"/>
    </source>
</evidence>
<name>A0A0N9I2N2_9PSEU</name>
<feature type="compositionally biased region" description="Acidic residues" evidence="2">
    <location>
        <begin position="399"/>
        <end position="418"/>
    </location>
</feature>
<evidence type="ECO:0000313" key="4">
    <source>
        <dbReference type="EMBL" id="ALG14211.1"/>
    </source>
</evidence>
<dbReference type="KEGG" id="kphy:AOZ06_51645"/>
<organism evidence="4 5">
    <name type="scientific">Kibdelosporangium phytohabitans</name>
    <dbReference type="NCBI Taxonomy" id="860235"/>
    <lineage>
        <taxon>Bacteria</taxon>
        <taxon>Bacillati</taxon>
        <taxon>Actinomycetota</taxon>
        <taxon>Actinomycetes</taxon>
        <taxon>Pseudonocardiales</taxon>
        <taxon>Pseudonocardiaceae</taxon>
        <taxon>Kibdelosporangium</taxon>
    </lineage>
</organism>
<dbReference type="InterPro" id="IPR000030">
    <property type="entry name" value="PPE_dom"/>
</dbReference>
<dbReference type="RefSeq" id="WP_054296081.1">
    <property type="nucleotide sequence ID" value="NZ_CP012752.1"/>
</dbReference>
<feature type="compositionally biased region" description="Pro residues" evidence="2">
    <location>
        <begin position="276"/>
        <end position="286"/>
    </location>
</feature>
<evidence type="ECO:0000259" key="3">
    <source>
        <dbReference type="Pfam" id="PF00823"/>
    </source>
</evidence>
<feature type="compositionally biased region" description="Gly residues" evidence="2">
    <location>
        <begin position="293"/>
        <end position="339"/>
    </location>
</feature>
<dbReference type="OrthoDB" id="3682216at2"/>
<dbReference type="EMBL" id="CP012752">
    <property type="protein sequence ID" value="ALG14211.1"/>
    <property type="molecule type" value="Genomic_DNA"/>
</dbReference>
<feature type="domain" description="PPE" evidence="3">
    <location>
        <begin position="18"/>
        <end position="173"/>
    </location>
</feature>
<accession>A0A0N9I2N2</accession>
<dbReference type="Pfam" id="PF00823">
    <property type="entry name" value="PPE"/>
    <property type="match status" value="1"/>
</dbReference>
<comment type="similarity">
    <text evidence="1">Belongs to the mycobacterial PPE family.</text>
</comment>
<dbReference type="SUPFAM" id="SSF140459">
    <property type="entry name" value="PE/PPE dimer-like"/>
    <property type="match status" value="1"/>
</dbReference>
<protein>
    <recommendedName>
        <fullName evidence="3">PPE domain-containing protein</fullName>
    </recommendedName>
</protein>
<evidence type="ECO:0000256" key="2">
    <source>
        <dbReference type="SAM" id="MobiDB-lite"/>
    </source>
</evidence>
<feature type="region of interest" description="Disordered" evidence="2">
    <location>
        <begin position="176"/>
        <end position="436"/>
    </location>
</feature>
<dbReference type="Proteomes" id="UP000063699">
    <property type="component" value="Chromosome"/>
</dbReference>
<feature type="compositionally biased region" description="Polar residues" evidence="2">
    <location>
        <begin position="210"/>
        <end position="270"/>
    </location>
</feature>
<dbReference type="STRING" id="860235.AOZ06_51645"/>
<sequence>MNSDIRWMGLDHKAIFEMINAGPGPNASDAPADFWGTLSAGLNDISATLHKKLGDLNVHWEGVSSEQALAGMNPLKDWASKAENGSTVMKTSFELQGNYVGDARNEVPPPKQVTTPEPSGWQMVAAGAAALVGNGGPAASVAAQSADHEAQERASDEAARKAVQAMQKYEKSSDWNADTLGHFEDPPKLVVDTPPPAPGLHGGSVETGGMYNNTGVHHNQQTQTSSVHHSPIGGQSAQQPNITPNQQVQHHGSNVSPNQFTSQQGYTSPQGHPGLQPTPPKPPIQPPNNAQQWGGGQFVPGGGPFTSGQGPTSGGRPGIPGGGSGGGGAGGRGGLGPNAGFGQNSSMMDDGRQGRPGGAGTNPMAQEGAPRTGPGGGNMGPGGRGGQAGMPANGRRADGEDDDEHETPDYLMETDDIWGDERTVAPSVIGEKPEHQ</sequence>
<dbReference type="Gene3D" id="1.20.1260.20">
    <property type="entry name" value="PPE superfamily"/>
    <property type="match status" value="1"/>
</dbReference>
<dbReference type="AlphaFoldDB" id="A0A0N9I2N2"/>
<feature type="compositionally biased region" description="Gly residues" evidence="2">
    <location>
        <begin position="373"/>
        <end position="388"/>
    </location>
</feature>
<reference evidence="4 5" key="1">
    <citation type="submission" date="2015-07" db="EMBL/GenBank/DDBJ databases">
        <title>Genome sequencing of Kibdelosporangium phytohabitans.</title>
        <authorList>
            <person name="Qin S."/>
            <person name="Xing K."/>
        </authorList>
    </citation>
    <scope>NUCLEOTIDE SEQUENCE [LARGE SCALE GENOMIC DNA]</scope>
    <source>
        <strain evidence="4 5">KLBMP1111</strain>
    </source>
</reference>
<keyword evidence="5" id="KW-1185">Reference proteome</keyword>
<proteinExistence type="inferred from homology"/>
<dbReference type="InterPro" id="IPR038332">
    <property type="entry name" value="PPE_sf"/>
</dbReference>